<proteinExistence type="inferred from homology"/>
<dbReference type="InterPro" id="IPR036705">
    <property type="entry name" value="Ribosyl_crysJ1_sf"/>
</dbReference>
<evidence type="ECO:0000313" key="5">
    <source>
        <dbReference type="Proteomes" id="UP001501495"/>
    </source>
</evidence>
<dbReference type="SMART" id="SM00195">
    <property type="entry name" value="DSPc"/>
    <property type="match status" value="1"/>
</dbReference>
<dbReference type="InterPro" id="IPR000387">
    <property type="entry name" value="Tyr_Pase_dom"/>
</dbReference>
<dbReference type="InterPro" id="IPR005502">
    <property type="entry name" value="Ribosyl_crysJ1"/>
</dbReference>
<dbReference type="CDD" id="cd14498">
    <property type="entry name" value="DSP"/>
    <property type="match status" value="1"/>
</dbReference>
<gene>
    <name evidence="4" type="ORF">GCM10022215_42530</name>
</gene>
<dbReference type="InterPro" id="IPR000340">
    <property type="entry name" value="Dual-sp_phosphatase_cat-dom"/>
</dbReference>
<evidence type="ECO:0000313" key="4">
    <source>
        <dbReference type="EMBL" id="GAA4129704.1"/>
    </source>
</evidence>
<dbReference type="SUPFAM" id="SSF101478">
    <property type="entry name" value="ADP-ribosylglycohydrolase"/>
    <property type="match status" value="1"/>
</dbReference>
<dbReference type="PROSITE" id="PS50056">
    <property type="entry name" value="TYR_PHOSPHATASE_2"/>
    <property type="match status" value="1"/>
</dbReference>
<dbReference type="EMBL" id="BAAAZH010000036">
    <property type="protein sequence ID" value="GAA4129704.1"/>
    <property type="molecule type" value="Genomic_DNA"/>
</dbReference>
<keyword evidence="2" id="KW-0378">Hydrolase</keyword>
<dbReference type="PANTHER" id="PTHR16222">
    <property type="entry name" value="ADP-RIBOSYLGLYCOHYDROLASE"/>
    <property type="match status" value="1"/>
</dbReference>
<dbReference type="Proteomes" id="UP001501495">
    <property type="component" value="Unassembled WGS sequence"/>
</dbReference>
<dbReference type="PANTHER" id="PTHR16222:SF24">
    <property type="entry name" value="ADP-RIBOSYLHYDROLASE ARH3"/>
    <property type="match status" value="1"/>
</dbReference>
<sequence length="493" mass="51204">MSAHQRSLTPAQLDRACGVALGTAVGDALGAPYEFGSAALGPQGPQMIGGGLGGFAPGEWTDDTTMAWAILDVAAGGADLRDDAALSAIVDRFHAWFRSRPPDIGIQTRAVLSGLTVDEVDASAARTAAAELHHRTGRTAGNGSLMRTAPVALAHLDDAAATATAARAVSDLTHHDPMAGDACVLWSLAIRHAVLHEELDLRSGLAFLTPEAADFWSARIDEAESGPPSRFRPNGWVVAAFQAAWSAIVTTPEPEGPDACRHLGAALRTAIAIGDDTDTVAAIAGGLLGARWGASAVPARWRRPLHGYPGIDGERLVELSALAALGRPGPYGWPEVARIDYRSWAERPVLVPHPFDDGVLLGNALALDDLPGAVGAVVSLCLVGREQIPSGVESIRFRLIDDPAPDVNPHLDALLEDAAQTIADVRAEGTRVLVHCVAAQSRTPAVAIAYALRLGHDLADAAAAVSAALPGSSPNARFRGALDRLARRGASVP</sequence>
<comment type="caution">
    <text evidence="4">The sequence shown here is derived from an EMBL/GenBank/DDBJ whole genome shotgun (WGS) entry which is preliminary data.</text>
</comment>
<evidence type="ECO:0000259" key="3">
    <source>
        <dbReference type="PROSITE" id="PS50056"/>
    </source>
</evidence>
<name>A0ABP7Y296_9ACTN</name>
<dbReference type="InterPro" id="IPR029021">
    <property type="entry name" value="Prot-tyrosine_phosphatase-like"/>
</dbReference>
<comment type="similarity">
    <text evidence="1">Belongs to the ADP-ribosylglycohydrolase family.</text>
</comment>
<protein>
    <submittedName>
        <fullName evidence="4">ADP-ribosylglycohydrolase family protein</fullName>
    </submittedName>
</protein>
<reference evidence="5" key="1">
    <citation type="journal article" date="2019" name="Int. J. Syst. Evol. Microbiol.">
        <title>The Global Catalogue of Microorganisms (GCM) 10K type strain sequencing project: providing services to taxonomists for standard genome sequencing and annotation.</title>
        <authorList>
            <consortium name="The Broad Institute Genomics Platform"/>
            <consortium name="The Broad Institute Genome Sequencing Center for Infectious Disease"/>
            <person name="Wu L."/>
            <person name="Ma J."/>
        </authorList>
    </citation>
    <scope>NUCLEOTIDE SEQUENCE [LARGE SCALE GENOMIC DNA]</scope>
    <source>
        <strain evidence="5">JCM 16703</strain>
    </source>
</reference>
<feature type="domain" description="Tyrosine specific protein phosphatases" evidence="3">
    <location>
        <begin position="412"/>
        <end position="471"/>
    </location>
</feature>
<dbReference type="InterPro" id="IPR020422">
    <property type="entry name" value="TYR_PHOSPHATASE_DUAL_dom"/>
</dbReference>
<accession>A0ABP7Y296</accession>
<dbReference type="Gene3D" id="3.90.190.10">
    <property type="entry name" value="Protein tyrosine phosphatase superfamily"/>
    <property type="match status" value="1"/>
</dbReference>
<organism evidence="4 5">
    <name type="scientific">Nocardioides fonticola</name>
    <dbReference type="NCBI Taxonomy" id="450363"/>
    <lineage>
        <taxon>Bacteria</taxon>
        <taxon>Bacillati</taxon>
        <taxon>Actinomycetota</taxon>
        <taxon>Actinomycetes</taxon>
        <taxon>Propionibacteriales</taxon>
        <taxon>Nocardioidaceae</taxon>
        <taxon>Nocardioides</taxon>
    </lineage>
</organism>
<dbReference type="SUPFAM" id="SSF52799">
    <property type="entry name" value="(Phosphotyrosine protein) phosphatases II"/>
    <property type="match status" value="1"/>
</dbReference>
<dbReference type="InterPro" id="IPR050792">
    <property type="entry name" value="ADP-ribosylglycohydrolase"/>
</dbReference>
<dbReference type="Pfam" id="PF00782">
    <property type="entry name" value="DSPc"/>
    <property type="match status" value="1"/>
</dbReference>
<evidence type="ECO:0000256" key="2">
    <source>
        <dbReference type="ARBA" id="ARBA00022801"/>
    </source>
</evidence>
<evidence type="ECO:0000256" key="1">
    <source>
        <dbReference type="ARBA" id="ARBA00010702"/>
    </source>
</evidence>
<dbReference type="Pfam" id="PF03747">
    <property type="entry name" value="ADP_ribosyl_GH"/>
    <property type="match status" value="1"/>
</dbReference>
<dbReference type="Gene3D" id="1.10.4080.10">
    <property type="entry name" value="ADP-ribosylation/Crystallin J1"/>
    <property type="match status" value="1"/>
</dbReference>
<dbReference type="RefSeq" id="WP_344735549.1">
    <property type="nucleotide sequence ID" value="NZ_BAAAZH010000036.1"/>
</dbReference>
<keyword evidence="5" id="KW-1185">Reference proteome</keyword>